<dbReference type="AlphaFoldDB" id="A0A6S7JMS8"/>
<dbReference type="Gene3D" id="1.10.340.70">
    <property type="match status" value="1"/>
</dbReference>
<evidence type="ECO:0000256" key="3">
    <source>
        <dbReference type="ARBA" id="ARBA00022722"/>
    </source>
</evidence>
<dbReference type="InterPro" id="IPR050951">
    <property type="entry name" value="Retrovirus_Pol_polyprotein"/>
</dbReference>
<dbReference type="GO" id="GO:0016787">
    <property type="term" value="F:hydrolase activity"/>
    <property type="evidence" value="ECO:0007669"/>
    <property type="project" value="UniProtKB-KW"/>
</dbReference>
<dbReference type="SUPFAM" id="SSF56672">
    <property type="entry name" value="DNA/RNA polymerases"/>
    <property type="match status" value="1"/>
</dbReference>
<dbReference type="GO" id="GO:0003676">
    <property type="term" value="F:nucleic acid binding"/>
    <property type="evidence" value="ECO:0007669"/>
    <property type="project" value="InterPro"/>
</dbReference>
<name>A0A6S7JMS8_PARCT</name>
<dbReference type="Pfam" id="PF17921">
    <property type="entry name" value="Integrase_H2C2"/>
    <property type="match status" value="1"/>
</dbReference>
<evidence type="ECO:0000256" key="1">
    <source>
        <dbReference type="ARBA" id="ARBA00022679"/>
    </source>
</evidence>
<dbReference type="InterPro" id="IPR041373">
    <property type="entry name" value="RT_RNaseH"/>
</dbReference>
<gene>
    <name evidence="7" type="ORF">PACLA_8A013759</name>
</gene>
<dbReference type="InterPro" id="IPR036397">
    <property type="entry name" value="RNaseH_sf"/>
</dbReference>
<accession>A0A6S7JMS8</accession>
<organism evidence="7 8">
    <name type="scientific">Paramuricea clavata</name>
    <name type="common">Red gorgonian</name>
    <name type="synonym">Violescent sea-whip</name>
    <dbReference type="NCBI Taxonomy" id="317549"/>
    <lineage>
        <taxon>Eukaryota</taxon>
        <taxon>Metazoa</taxon>
        <taxon>Cnidaria</taxon>
        <taxon>Anthozoa</taxon>
        <taxon>Octocorallia</taxon>
        <taxon>Malacalcyonacea</taxon>
        <taxon>Plexauridae</taxon>
        <taxon>Paramuricea</taxon>
    </lineage>
</organism>
<evidence type="ECO:0000256" key="6">
    <source>
        <dbReference type="ARBA" id="ARBA00022918"/>
    </source>
</evidence>
<dbReference type="PROSITE" id="PS50994">
    <property type="entry name" value="INTEGRASE"/>
    <property type="match status" value="1"/>
</dbReference>
<protein>
    <submittedName>
        <fullName evidence="7">Retrotransposon-like family member retr-1</fullName>
    </submittedName>
</protein>
<dbReference type="Proteomes" id="UP001152795">
    <property type="component" value="Unassembled WGS sequence"/>
</dbReference>
<evidence type="ECO:0000256" key="2">
    <source>
        <dbReference type="ARBA" id="ARBA00022695"/>
    </source>
</evidence>
<dbReference type="Gene3D" id="3.30.70.270">
    <property type="match status" value="1"/>
</dbReference>
<dbReference type="PANTHER" id="PTHR37984">
    <property type="entry name" value="PROTEIN CBG26694"/>
    <property type="match status" value="1"/>
</dbReference>
<dbReference type="InterPro" id="IPR043128">
    <property type="entry name" value="Rev_trsase/Diguanyl_cyclase"/>
</dbReference>
<dbReference type="GO" id="GO:0004519">
    <property type="term" value="F:endonuclease activity"/>
    <property type="evidence" value="ECO:0007669"/>
    <property type="project" value="UniProtKB-KW"/>
</dbReference>
<dbReference type="OrthoDB" id="8046337at2759"/>
<evidence type="ECO:0000256" key="5">
    <source>
        <dbReference type="ARBA" id="ARBA00022801"/>
    </source>
</evidence>
<proteinExistence type="predicted"/>
<keyword evidence="8" id="KW-1185">Reference proteome</keyword>
<evidence type="ECO:0000313" key="7">
    <source>
        <dbReference type="EMBL" id="CAB4032687.1"/>
    </source>
</evidence>
<evidence type="ECO:0000256" key="4">
    <source>
        <dbReference type="ARBA" id="ARBA00022759"/>
    </source>
</evidence>
<keyword evidence="3" id="KW-0540">Nuclease</keyword>
<keyword evidence="5" id="KW-0378">Hydrolase</keyword>
<dbReference type="FunFam" id="1.10.340.70:FF:000003">
    <property type="entry name" value="Protein CBG25708"/>
    <property type="match status" value="1"/>
</dbReference>
<dbReference type="InterPro" id="IPR001584">
    <property type="entry name" value="Integrase_cat-core"/>
</dbReference>
<evidence type="ECO:0000313" key="8">
    <source>
        <dbReference type="Proteomes" id="UP001152795"/>
    </source>
</evidence>
<dbReference type="SUPFAM" id="SSF53098">
    <property type="entry name" value="Ribonuclease H-like"/>
    <property type="match status" value="1"/>
</dbReference>
<dbReference type="InterPro" id="IPR043502">
    <property type="entry name" value="DNA/RNA_pol_sf"/>
</dbReference>
<dbReference type="PANTHER" id="PTHR37984:SF8">
    <property type="entry name" value="CCHC-TYPE DOMAIN-CONTAINING PROTEIN"/>
    <property type="match status" value="1"/>
</dbReference>
<dbReference type="InterPro" id="IPR012337">
    <property type="entry name" value="RNaseH-like_sf"/>
</dbReference>
<dbReference type="EMBL" id="CACRXK020018606">
    <property type="protein sequence ID" value="CAB4032687.1"/>
    <property type="molecule type" value="Genomic_DNA"/>
</dbReference>
<comment type="caution">
    <text evidence="7">The sequence shown here is derived from an EMBL/GenBank/DDBJ whole genome shotgun (WGS) entry which is preliminary data.</text>
</comment>
<dbReference type="GO" id="GO:0015074">
    <property type="term" value="P:DNA integration"/>
    <property type="evidence" value="ECO:0007669"/>
    <property type="project" value="InterPro"/>
</dbReference>
<reference evidence="7" key="1">
    <citation type="submission" date="2020-04" db="EMBL/GenBank/DDBJ databases">
        <authorList>
            <person name="Alioto T."/>
            <person name="Alioto T."/>
            <person name="Gomez Garrido J."/>
        </authorList>
    </citation>
    <scope>NUCLEOTIDE SEQUENCE</scope>
    <source>
        <strain evidence="7">A484AB</strain>
    </source>
</reference>
<dbReference type="InterPro" id="IPR041588">
    <property type="entry name" value="Integrase_H2C2"/>
</dbReference>
<dbReference type="GO" id="GO:0003964">
    <property type="term" value="F:RNA-directed DNA polymerase activity"/>
    <property type="evidence" value="ECO:0007669"/>
    <property type="project" value="UniProtKB-KW"/>
</dbReference>
<keyword evidence="2" id="KW-0548">Nucleotidyltransferase</keyword>
<dbReference type="Gene3D" id="3.30.420.10">
    <property type="entry name" value="Ribonuclease H-like superfamily/Ribonuclease H"/>
    <property type="match status" value="1"/>
</dbReference>
<dbReference type="Pfam" id="PF17917">
    <property type="entry name" value="RT_RNaseH"/>
    <property type="match status" value="1"/>
</dbReference>
<keyword evidence="6" id="KW-0695">RNA-directed DNA polymerase</keyword>
<sequence length="339" mass="38936">MPEPATKQDLQQFMGFIQYLSKFIPKLPEKAAPFRALMKKNAAWSWNLGHQEGQPVAYASRALSPAQQRYAQIEKELLATVCPCEKFHQYIFGKKVQVKTDHKPLVSIFKKPLNDCPMRLQLQVYWDYQEELTIQNELIFKRNKVVIPIALRADMLKAVHRPHLGGEASKRRAHEVLFWPSIDRGIEKMVKSCSVCNRNRNQLPRETLKPHPVPSRPWQRIGVDLFTFHQRNYLITVDFYSGWFELDLLCGIVASAVISKLKSQMARHGIPDVLISDNGPQFCCKQFKEFSQKWVFIHVTSSPVYPQSNGAVERAVQTAKTLMKKAFESGEDPVLVKSS</sequence>
<dbReference type="FunFam" id="3.30.420.10:FF:000063">
    <property type="entry name" value="Retrovirus-related Pol polyprotein from transposon 297-like Protein"/>
    <property type="match status" value="1"/>
</dbReference>
<keyword evidence="1" id="KW-0808">Transferase</keyword>
<keyword evidence="4" id="KW-0255">Endonuclease</keyword>